<dbReference type="InterPro" id="IPR016163">
    <property type="entry name" value="Ald_DH_C"/>
</dbReference>
<reference evidence="7 8" key="1">
    <citation type="journal article" date="2013" name="Nat. Commun.">
        <title>The evolution and pathogenic mechanisms of the rice sheath blight pathogen.</title>
        <authorList>
            <person name="Zheng A."/>
            <person name="Lin R."/>
            <person name="Xu L."/>
            <person name="Qin P."/>
            <person name="Tang C."/>
            <person name="Ai P."/>
            <person name="Zhang D."/>
            <person name="Liu Y."/>
            <person name="Sun Z."/>
            <person name="Feng H."/>
            <person name="Wang Y."/>
            <person name="Chen Y."/>
            <person name="Liang X."/>
            <person name="Fu R."/>
            <person name="Li Q."/>
            <person name="Zhang J."/>
            <person name="Yu X."/>
            <person name="Xie Z."/>
            <person name="Ding L."/>
            <person name="Guan P."/>
            <person name="Tang J."/>
            <person name="Liang Y."/>
            <person name="Wang S."/>
            <person name="Deng Q."/>
            <person name="Li S."/>
            <person name="Zhu J."/>
            <person name="Wang L."/>
            <person name="Liu H."/>
            <person name="Li P."/>
        </authorList>
    </citation>
    <scope>NUCLEOTIDE SEQUENCE [LARGE SCALE GENOMIC DNA]</scope>
    <source>
        <strain evidence="8">AG-1 IA</strain>
    </source>
</reference>
<dbReference type="PANTHER" id="PTHR11699">
    <property type="entry name" value="ALDEHYDE DEHYDROGENASE-RELATED"/>
    <property type="match status" value="1"/>
</dbReference>
<dbReference type="PROSITE" id="PS00070">
    <property type="entry name" value="ALDEHYDE_DEHYDR_CYS"/>
    <property type="match status" value="1"/>
</dbReference>
<evidence type="ECO:0000313" key="8">
    <source>
        <dbReference type="Proteomes" id="UP000011668"/>
    </source>
</evidence>
<dbReference type="InterPro" id="IPR016160">
    <property type="entry name" value="Ald_DH_CS_CYS"/>
</dbReference>
<dbReference type="EMBL" id="AFRT01002300">
    <property type="protein sequence ID" value="ELU38008.1"/>
    <property type="molecule type" value="Genomic_DNA"/>
</dbReference>
<comment type="caution">
    <text evidence="7">The sequence shown here is derived from an EMBL/GenBank/DDBJ whole genome shotgun (WGS) entry which is preliminary data.</text>
</comment>
<evidence type="ECO:0000256" key="3">
    <source>
        <dbReference type="PROSITE-ProRule" id="PRU10007"/>
    </source>
</evidence>
<evidence type="ECO:0000256" key="5">
    <source>
        <dbReference type="SAM" id="Phobius"/>
    </source>
</evidence>
<dbReference type="PROSITE" id="PS00687">
    <property type="entry name" value="ALDEHYDE_DEHYDR_GLU"/>
    <property type="match status" value="1"/>
</dbReference>
<keyword evidence="5" id="KW-1133">Transmembrane helix</keyword>
<evidence type="ECO:0000313" key="7">
    <source>
        <dbReference type="EMBL" id="ELU38008.1"/>
    </source>
</evidence>
<accession>L8WMI4</accession>
<keyword evidence="5" id="KW-0472">Membrane</keyword>
<comment type="similarity">
    <text evidence="1 4">Belongs to the aldehyde dehydrogenase family.</text>
</comment>
<dbReference type="STRING" id="983506.L8WMI4"/>
<protein>
    <submittedName>
        <fullName evidence="7">Meiotic Sister-Chromatid recombination aldehyde dehydrogenase</fullName>
    </submittedName>
</protein>
<dbReference type="SUPFAM" id="SSF53720">
    <property type="entry name" value="ALDH-like"/>
    <property type="match status" value="1"/>
</dbReference>
<dbReference type="Pfam" id="PF00171">
    <property type="entry name" value="Aldedh"/>
    <property type="match status" value="1"/>
</dbReference>
<dbReference type="OrthoDB" id="310895at2759"/>
<feature type="domain" description="Aldehyde dehydrogenase" evidence="6">
    <location>
        <begin position="132"/>
        <end position="595"/>
    </location>
</feature>
<keyword evidence="5" id="KW-0812">Transmembrane</keyword>
<sequence>MRPFPRTTGTMRIIRSTMARREYQQLRRGTSLIVCSENEGIDIFIPLLLFTLLGIYLVYNRYHTIRNRPVRFSIPAPDASFINWRSLIIPNPNLMSHQDDPMLLPSHSDPAWRDMVQTDGSEAEIVTERKFVTSFDPSTGQHIATIPYHKIQLAQRAQTYWARSSWVERRRVLRSLLRWTIDEKETIARVCCRDTGKTMVDAAFGEILTTCSKATWLIKNGEKTLRTERRSGNILLAHKVSTVQYEPLGVVSAIVSWNYPFHNVMSPIMAALTAGNGIVIKCSEHVAWSSRYFVAAVRECLRACRWDPDLVQLVVCLPEDAESLTTSPLIRHITFIGSEEVGRRVAIAATTHLTPCTLELGGKDPAIVLPGTDVMKWAGLWMRGVFQASGQNCIGIERFIVHSSVYPQFMAEMDRRIKLLRTGSVLNASAEGFVQIVDVGAQISSARFAELERLVQAAVEDGADLVVGGGRWRNPFLEEGLYFSPTLLGNVSDQMEIAQTEVFAPIMLVMPYDTVPEAIEIANSTRYGLGASVWGPDETLCAHVARELECGMVSVNDFGVFYLNQDLPFGGVKASGYGRFGGPEGLRSLTNPKAVIVDKWPWLIRTQIPRVLDYPIGSLVKRNSCRVLQTLRGATRTRSNSMGWSSSHGQLVSNNLKISDFRFLFCFAPSVLRGSTLSTYSYLPGLECVGCDIACV</sequence>
<dbReference type="GO" id="GO:0016620">
    <property type="term" value="F:oxidoreductase activity, acting on the aldehyde or oxo group of donors, NAD or NADP as acceptor"/>
    <property type="evidence" value="ECO:0007669"/>
    <property type="project" value="InterPro"/>
</dbReference>
<evidence type="ECO:0000256" key="1">
    <source>
        <dbReference type="ARBA" id="ARBA00009986"/>
    </source>
</evidence>
<keyword evidence="2 4" id="KW-0560">Oxidoreductase</keyword>
<name>L8WMI4_THACA</name>
<dbReference type="Proteomes" id="UP000011668">
    <property type="component" value="Unassembled WGS sequence"/>
</dbReference>
<dbReference type="HOGENOM" id="CLU_005391_1_0_1"/>
<evidence type="ECO:0000256" key="4">
    <source>
        <dbReference type="RuleBase" id="RU003345"/>
    </source>
</evidence>
<feature type="transmembrane region" description="Helical" evidence="5">
    <location>
        <begin position="41"/>
        <end position="59"/>
    </location>
</feature>
<dbReference type="OMA" id="CITIANA"/>
<dbReference type="Gene3D" id="3.40.309.10">
    <property type="entry name" value="Aldehyde Dehydrogenase, Chain A, domain 2"/>
    <property type="match status" value="1"/>
</dbReference>
<evidence type="ECO:0000259" key="6">
    <source>
        <dbReference type="Pfam" id="PF00171"/>
    </source>
</evidence>
<organism evidence="7 8">
    <name type="scientific">Thanatephorus cucumeris (strain AG1-IA)</name>
    <name type="common">Rice sheath blight fungus</name>
    <name type="synonym">Rhizoctonia solani</name>
    <dbReference type="NCBI Taxonomy" id="983506"/>
    <lineage>
        <taxon>Eukaryota</taxon>
        <taxon>Fungi</taxon>
        <taxon>Dikarya</taxon>
        <taxon>Basidiomycota</taxon>
        <taxon>Agaricomycotina</taxon>
        <taxon>Agaricomycetes</taxon>
        <taxon>Cantharellales</taxon>
        <taxon>Ceratobasidiaceae</taxon>
        <taxon>Rhizoctonia</taxon>
        <taxon>Rhizoctonia solani AG-1</taxon>
    </lineage>
</organism>
<gene>
    <name evidence="7" type="ORF">AG1IA_07962</name>
</gene>
<dbReference type="AlphaFoldDB" id="L8WMI4"/>
<keyword evidence="8" id="KW-1185">Reference proteome</keyword>
<proteinExistence type="inferred from homology"/>
<dbReference type="InterPro" id="IPR016161">
    <property type="entry name" value="Ald_DH/histidinol_DH"/>
</dbReference>
<evidence type="ECO:0000256" key="2">
    <source>
        <dbReference type="ARBA" id="ARBA00023002"/>
    </source>
</evidence>
<feature type="active site" evidence="3">
    <location>
        <position position="359"/>
    </location>
</feature>
<dbReference type="InterPro" id="IPR016162">
    <property type="entry name" value="Ald_DH_N"/>
</dbReference>
<dbReference type="InterPro" id="IPR015590">
    <property type="entry name" value="Aldehyde_DH_dom"/>
</dbReference>
<dbReference type="Gene3D" id="3.40.605.10">
    <property type="entry name" value="Aldehyde Dehydrogenase, Chain A, domain 1"/>
    <property type="match status" value="1"/>
</dbReference>
<dbReference type="InterPro" id="IPR029510">
    <property type="entry name" value="Ald_DH_CS_GLU"/>
</dbReference>